<feature type="compositionally biased region" description="Basic and acidic residues" evidence="1">
    <location>
        <begin position="174"/>
        <end position="184"/>
    </location>
</feature>
<dbReference type="Proteomes" id="UP000317484">
    <property type="component" value="Unassembled WGS sequence"/>
</dbReference>
<dbReference type="InterPro" id="IPR023393">
    <property type="entry name" value="START-like_dom_sf"/>
</dbReference>
<dbReference type="RefSeq" id="WP_142458746.1">
    <property type="nucleotide sequence ID" value="NZ_FXTJ01000004.1"/>
</dbReference>
<evidence type="ECO:0000256" key="1">
    <source>
        <dbReference type="SAM" id="MobiDB-lite"/>
    </source>
</evidence>
<feature type="domain" description="Coenzyme Q-binding protein COQ10 START" evidence="2">
    <location>
        <begin position="11"/>
        <end position="132"/>
    </location>
</feature>
<reference evidence="3 4" key="1">
    <citation type="submission" date="2017-05" db="EMBL/GenBank/DDBJ databases">
        <authorList>
            <person name="Varghese N."/>
            <person name="Submissions S."/>
        </authorList>
    </citation>
    <scope>NUCLEOTIDE SEQUENCE [LARGE SCALE GENOMIC DNA]</scope>
    <source>
        <strain evidence="3 4">DSM 46834</strain>
    </source>
</reference>
<dbReference type="Pfam" id="PF03364">
    <property type="entry name" value="Polyketide_cyc"/>
    <property type="match status" value="1"/>
</dbReference>
<accession>A0A521E3B5</accession>
<feature type="region of interest" description="Disordered" evidence="1">
    <location>
        <begin position="150"/>
        <end position="184"/>
    </location>
</feature>
<protein>
    <submittedName>
        <fullName evidence="3">Polyketide cyclase / dehydrase and lipid transport</fullName>
    </submittedName>
</protein>
<keyword evidence="4" id="KW-1185">Reference proteome</keyword>
<proteinExistence type="predicted"/>
<dbReference type="AlphaFoldDB" id="A0A521E3B5"/>
<dbReference type="EMBL" id="FXTJ01000004">
    <property type="protein sequence ID" value="SMO77841.1"/>
    <property type="molecule type" value="Genomic_DNA"/>
</dbReference>
<dbReference type="SUPFAM" id="SSF55961">
    <property type="entry name" value="Bet v1-like"/>
    <property type="match status" value="1"/>
</dbReference>
<dbReference type="Gene3D" id="3.30.530.20">
    <property type="match status" value="1"/>
</dbReference>
<evidence type="ECO:0000313" key="3">
    <source>
        <dbReference type="EMBL" id="SMO77841.1"/>
    </source>
</evidence>
<dbReference type="InterPro" id="IPR047137">
    <property type="entry name" value="ORF3"/>
</dbReference>
<gene>
    <name evidence="3" type="ORF">SAMN06273567_104132</name>
</gene>
<evidence type="ECO:0000259" key="2">
    <source>
        <dbReference type="Pfam" id="PF03364"/>
    </source>
</evidence>
<dbReference type="CDD" id="cd07817">
    <property type="entry name" value="SRPBCC_8"/>
    <property type="match status" value="1"/>
</dbReference>
<sequence>MELTSTTTVLAPPQEVYGFWHRLENLATFMAHLDDVRVTGPSSSHWVASAPFDTVVEWDAVTTGDAPERIAWASVEGADVDTSGEVLFVPAPGGRGTEVRVRLRYDVPAGALGRAAARYFGDDPSQALDDDLRRFKQVVETGEVVRSEGAPWGKRARREFPQRPARPLSDGELQELRGRREVLA</sequence>
<evidence type="ECO:0000313" key="4">
    <source>
        <dbReference type="Proteomes" id="UP000317484"/>
    </source>
</evidence>
<name>A0A521E3B5_9ACTN</name>
<dbReference type="PANTHER" id="PTHR33824:SF7">
    <property type="entry name" value="POLYKETIDE CYCLASE_DEHYDRASE AND LIPID TRANSPORT SUPERFAMILY PROTEIN"/>
    <property type="match status" value="1"/>
</dbReference>
<dbReference type="InterPro" id="IPR005031">
    <property type="entry name" value="COQ10_START"/>
</dbReference>
<dbReference type="PANTHER" id="PTHR33824">
    <property type="entry name" value="POLYKETIDE CYCLASE/DEHYDRASE AND LIPID TRANSPORT SUPERFAMILY PROTEIN"/>
    <property type="match status" value="1"/>
</dbReference>
<organism evidence="3 4">
    <name type="scientific">Geodermatophilus aquaeductus</name>
    <dbReference type="NCBI Taxonomy" id="1564161"/>
    <lineage>
        <taxon>Bacteria</taxon>
        <taxon>Bacillati</taxon>
        <taxon>Actinomycetota</taxon>
        <taxon>Actinomycetes</taxon>
        <taxon>Geodermatophilales</taxon>
        <taxon>Geodermatophilaceae</taxon>
        <taxon>Geodermatophilus</taxon>
    </lineage>
</organism>